<accession>A0A6A4J5W1</accession>
<protein>
    <submittedName>
        <fullName evidence="3">Uncharacterized protein</fullName>
    </submittedName>
</protein>
<dbReference type="PANTHER" id="PTHR47357">
    <property type="entry name" value="COP1-INTERACTIVE PROTEIN 1"/>
    <property type="match status" value="1"/>
</dbReference>
<feature type="region of interest" description="Disordered" evidence="2">
    <location>
        <begin position="691"/>
        <end position="752"/>
    </location>
</feature>
<sequence length="960" mass="109430">MNSTGCISLAGSLVKTRGTPGFFGQLVKQPFLQLNREYHDPCEPRHLSWQWRVKDSPDVQRCSKLCLKKKACPKKRFFPRFKKSFIYNDIFACDPPKEKKQTWGEYLSFLLPDDITTKPQMATCRKMLEHRRRKCMDVDNYTKCVQGQCWPLPTEWYGQGVLHISELALTRPPYKPVETVKPCPPPSSMITKCVTKKLPVCPSDDLFCLEDTSRKMPYSQFKGADTDGGPPSITLRCPIKYVPEMMPDKHQDKHYKLSCKTYGDFKSVECPPQMFNRYMDVDFSSKNLLPIPTTMPGYTPQREVKKGVCGRQTLLRPPSARNFSTGQAFMMKEYPEFIKLINTNHLQPGRSPICFDKLVERAGMNVELLNKPHLERPYEFTHRSRGFTEKELEKHELEAQISEESPAEKLKRIESKKSKLQMLIEKQNKESGKKLEGAEKVKSTSILGDHPMSTFGPRLVDLEEVPYQRSKFHTSANFQARKGNDRNTGGQEDKICSGCPGIRGAEEGKQKQKSKCSIARGGVRGRCRVNRPLRPEDRLNPLSVKCKGVQDSPCMRARCEPCLVGIATRFVHLTQIPARPLKERIIFPTSGFLQNRDIKVSFSQQSKDLLDQCCDQMEQLKKQIDTLKSSKGQSKGGEKDMLDQCCEQMDQLKKQLASLKKDKNAMKDDPDAKDLLAQCCEQQEQLKKQIEGLQKSKKNGDSGKKAKGEDPCEEEDKKDSKKEAANGSSKKGSKEGAKSYEPCKQPGANDDANCKKIKEKKEKAEDCAKYLQKQNEKLKKELEEMKKKQGKQKSKGDNKNDPCANKKKEGSKGDDCENLKKEKKKAEETVKGLVQENEKLKKEMANIKQQMKKSGESKKSDKKDPCAKNKKKGAAKPVDKDMEKAMEECMKKCSRKAQKDQVKRQLKAEKEKCKEELNKKKRELMSKTDDDTNAVARFLHSVCCKLQELAKKTKKKKPKC</sequence>
<gene>
    <name evidence="3" type="ORF">GE061_002936</name>
</gene>
<reference evidence="3" key="1">
    <citation type="journal article" date="2021" name="Mol. Ecol. Resour.">
        <title>Apolygus lucorum genome provides insights into omnivorousness and mesophyll feeding.</title>
        <authorList>
            <person name="Liu Y."/>
            <person name="Liu H."/>
            <person name="Wang H."/>
            <person name="Huang T."/>
            <person name="Liu B."/>
            <person name="Yang B."/>
            <person name="Yin L."/>
            <person name="Li B."/>
            <person name="Zhang Y."/>
            <person name="Zhang S."/>
            <person name="Jiang F."/>
            <person name="Zhang X."/>
            <person name="Ren Y."/>
            <person name="Wang B."/>
            <person name="Wang S."/>
            <person name="Lu Y."/>
            <person name="Wu K."/>
            <person name="Fan W."/>
            <person name="Wang G."/>
        </authorList>
    </citation>
    <scope>NUCLEOTIDE SEQUENCE</scope>
    <source>
        <strain evidence="3">12Hb</strain>
    </source>
</reference>
<feature type="compositionally biased region" description="Basic and acidic residues" evidence="2">
    <location>
        <begin position="853"/>
        <end position="867"/>
    </location>
</feature>
<dbReference type="PANTHER" id="PTHR47357:SF1">
    <property type="entry name" value="SPINDLE POLE BODY COMPONENT 110"/>
    <property type="match status" value="1"/>
</dbReference>
<feature type="compositionally biased region" description="Basic and acidic residues" evidence="2">
    <location>
        <begin position="778"/>
        <end position="787"/>
    </location>
</feature>
<keyword evidence="1" id="KW-0175">Coiled coil</keyword>
<dbReference type="GO" id="GO:0005200">
    <property type="term" value="F:structural constituent of cytoskeleton"/>
    <property type="evidence" value="ECO:0007669"/>
    <property type="project" value="TreeGrafter"/>
</dbReference>
<comment type="caution">
    <text evidence="3">The sequence shown here is derived from an EMBL/GenBank/DDBJ whole genome shotgun (WGS) entry which is preliminary data.</text>
</comment>
<dbReference type="Proteomes" id="UP000466442">
    <property type="component" value="Unassembled WGS sequence"/>
</dbReference>
<dbReference type="AlphaFoldDB" id="A0A6A4J5W1"/>
<organism evidence="3 4">
    <name type="scientific">Apolygus lucorum</name>
    <name type="common">Small green plant bug</name>
    <name type="synonym">Lygocoris lucorum</name>
    <dbReference type="NCBI Taxonomy" id="248454"/>
    <lineage>
        <taxon>Eukaryota</taxon>
        <taxon>Metazoa</taxon>
        <taxon>Ecdysozoa</taxon>
        <taxon>Arthropoda</taxon>
        <taxon>Hexapoda</taxon>
        <taxon>Insecta</taxon>
        <taxon>Pterygota</taxon>
        <taxon>Neoptera</taxon>
        <taxon>Paraneoptera</taxon>
        <taxon>Hemiptera</taxon>
        <taxon>Heteroptera</taxon>
        <taxon>Panheteroptera</taxon>
        <taxon>Cimicomorpha</taxon>
        <taxon>Miridae</taxon>
        <taxon>Mirini</taxon>
        <taxon>Apolygus</taxon>
    </lineage>
</organism>
<feature type="compositionally biased region" description="Basic and acidic residues" evidence="2">
    <location>
        <begin position="794"/>
        <end position="845"/>
    </location>
</feature>
<keyword evidence="4" id="KW-1185">Reference proteome</keyword>
<evidence type="ECO:0000256" key="2">
    <source>
        <dbReference type="SAM" id="MobiDB-lite"/>
    </source>
</evidence>
<evidence type="ECO:0000313" key="4">
    <source>
        <dbReference type="Proteomes" id="UP000466442"/>
    </source>
</evidence>
<evidence type="ECO:0000256" key="1">
    <source>
        <dbReference type="SAM" id="Coils"/>
    </source>
</evidence>
<dbReference type="EMBL" id="WIXP02000011">
    <property type="protein sequence ID" value="KAF6202540.1"/>
    <property type="molecule type" value="Genomic_DNA"/>
</dbReference>
<feature type="coiled-coil region" evidence="1">
    <location>
        <begin position="896"/>
        <end position="930"/>
    </location>
</feature>
<name>A0A6A4J5W1_APOLU</name>
<evidence type="ECO:0000313" key="3">
    <source>
        <dbReference type="EMBL" id="KAF6202540.1"/>
    </source>
</evidence>
<feature type="compositionally biased region" description="Basic and acidic residues" evidence="2">
    <location>
        <begin position="698"/>
        <end position="724"/>
    </location>
</feature>
<dbReference type="OrthoDB" id="6629218at2759"/>
<feature type="region of interest" description="Disordered" evidence="2">
    <location>
        <begin position="778"/>
        <end position="881"/>
    </location>
</feature>
<proteinExistence type="predicted"/>
<dbReference type="GO" id="GO:0005856">
    <property type="term" value="C:cytoskeleton"/>
    <property type="evidence" value="ECO:0007669"/>
    <property type="project" value="TreeGrafter"/>
</dbReference>